<evidence type="ECO:0000313" key="1">
    <source>
        <dbReference type="EMBL" id="GAA2041284.1"/>
    </source>
</evidence>
<dbReference type="EMBL" id="BAAAQN010000031">
    <property type="protein sequence ID" value="GAA2041284.1"/>
    <property type="molecule type" value="Genomic_DNA"/>
</dbReference>
<protein>
    <submittedName>
        <fullName evidence="1">Uncharacterized protein</fullName>
    </submittedName>
</protein>
<keyword evidence="2" id="KW-1185">Reference proteome</keyword>
<proteinExistence type="predicted"/>
<sequence>MPIWDQRTAEDVILYVAMTQGYLNEAITHYGARSSWAETGDFHVPNRLTFEEMRALVPQFATSAADLIDRDMIEIREPLDGDWDDAPQLSRAEIDAVLADPDTWLRSPDSHENIRMIWVLTTDRGDLLISERTPAPGDDTLPVL</sequence>
<reference evidence="2" key="1">
    <citation type="journal article" date="2019" name="Int. J. Syst. Evol. Microbiol.">
        <title>The Global Catalogue of Microorganisms (GCM) 10K type strain sequencing project: providing services to taxonomists for standard genome sequencing and annotation.</title>
        <authorList>
            <consortium name="The Broad Institute Genomics Platform"/>
            <consortium name="The Broad Institute Genome Sequencing Center for Infectious Disease"/>
            <person name="Wu L."/>
            <person name="Ma J."/>
        </authorList>
    </citation>
    <scope>NUCLEOTIDE SEQUENCE [LARGE SCALE GENOMIC DNA]</scope>
    <source>
        <strain evidence="2">JCM 16014</strain>
    </source>
</reference>
<comment type="caution">
    <text evidence="1">The sequence shown here is derived from an EMBL/GenBank/DDBJ whole genome shotgun (WGS) entry which is preliminary data.</text>
</comment>
<dbReference type="Proteomes" id="UP001500751">
    <property type="component" value="Unassembled WGS sequence"/>
</dbReference>
<accession>A0ABP5G6V0</accession>
<name>A0ABP5G6V0_9ACTN</name>
<evidence type="ECO:0000313" key="2">
    <source>
        <dbReference type="Proteomes" id="UP001500751"/>
    </source>
</evidence>
<gene>
    <name evidence="1" type="ORF">GCM10009839_49600</name>
</gene>
<organism evidence="1 2">
    <name type="scientific">Catenulispora yoronensis</name>
    <dbReference type="NCBI Taxonomy" id="450799"/>
    <lineage>
        <taxon>Bacteria</taxon>
        <taxon>Bacillati</taxon>
        <taxon>Actinomycetota</taxon>
        <taxon>Actinomycetes</taxon>
        <taxon>Catenulisporales</taxon>
        <taxon>Catenulisporaceae</taxon>
        <taxon>Catenulispora</taxon>
    </lineage>
</organism>